<comment type="subunit">
    <text evidence="4">ORC is composed of six subunits.</text>
</comment>
<keyword evidence="3 4" id="KW-0539">Nucleus</keyword>
<evidence type="ECO:0000256" key="4">
    <source>
        <dbReference type="RuleBase" id="RU365058"/>
    </source>
</evidence>
<dbReference type="EMBL" id="KL367481">
    <property type="protein sequence ID" value="KFD71739.1"/>
    <property type="molecule type" value="Genomic_DNA"/>
</dbReference>
<dbReference type="PANTHER" id="PTHR10763:SF23">
    <property type="entry name" value="ORIGIN RECOGNITION COMPLEX SUBUNIT 1"/>
    <property type="match status" value="1"/>
</dbReference>
<accession>A0A085NQJ3</accession>
<keyword evidence="4" id="KW-0547">Nucleotide-binding</keyword>
<dbReference type="Proteomes" id="UP000030758">
    <property type="component" value="Unassembled WGS sequence"/>
</dbReference>
<dbReference type="GO" id="GO:0033314">
    <property type="term" value="P:mitotic DNA replication checkpoint signaling"/>
    <property type="evidence" value="ECO:0007669"/>
    <property type="project" value="TreeGrafter"/>
</dbReference>
<dbReference type="AlphaFoldDB" id="A0A085NQJ3"/>
<comment type="function">
    <text evidence="4">Component of the origin recognition complex (ORC) that binds origins of replication. DNA-binding is ATP-dependent, however specific DNA sequences that define origins of replication have not been identified so far. ORC is required to assemble the pre-replication complex necessary to initiate DNA replication.</text>
</comment>
<dbReference type="GO" id="GO:0006270">
    <property type="term" value="P:DNA replication initiation"/>
    <property type="evidence" value="ECO:0007669"/>
    <property type="project" value="TreeGrafter"/>
</dbReference>
<dbReference type="GO" id="GO:0003688">
    <property type="term" value="F:DNA replication origin binding"/>
    <property type="evidence" value="ECO:0007669"/>
    <property type="project" value="TreeGrafter"/>
</dbReference>
<dbReference type="InterPro" id="IPR027417">
    <property type="entry name" value="P-loop_NTPase"/>
</dbReference>
<dbReference type="GO" id="GO:0005664">
    <property type="term" value="C:nuclear origin of replication recognition complex"/>
    <property type="evidence" value="ECO:0007669"/>
    <property type="project" value="TreeGrafter"/>
</dbReference>
<protein>
    <recommendedName>
        <fullName evidence="4">Origin recognition complex subunit 1</fullName>
    </recommendedName>
</protein>
<comment type="similarity">
    <text evidence="4">Belongs to the ORC1 family.</text>
</comment>
<reference evidence="6" key="1">
    <citation type="journal article" date="2014" name="Nat. Genet.">
        <title>Genome and transcriptome of the porcine whipworm Trichuris suis.</title>
        <authorList>
            <person name="Jex A.R."/>
            <person name="Nejsum P."/>
            <person name="Schwarz E.M."/>
            <person name="Hu L."/>
            <person name="Young N.D."/>
            <person name="Hall R.S."/>
            <person name="Korhonen P.K."/>
            <person name="Liao S."/>
            <person name="Thamsborg S."/>
            <person name="Xia J."/>
            <person name="Xu P."/>
            <person name="Wang S."/>
            <person name="Scheerlinck J.P."/>
            <person name="Hofmann A."/>
            <person name="Sternberg P.W."/>
            <person name="Wang J."/>
            <person name="Gasser R.B."/>
        </authorList>
    </citation>
    <scope>NUCLEOTIDE SEQUENCE [LARGE SCALE GENOMIC DNA]</scope>
    <source>
        <strain evidence="6">DCEP-RM93F</strain>
    </source>
</reference>
<evidence type="ECO:0000256" key="1">
    <source>
        <dbReference type="ARBA" id="ARBA00004123"/>
    </source>
</evidence>
<evidence type="ECO:0000256" key="2">
    <source>
        <dbReference type="ARBA" id="ARBA00023125"/>
    </source>
</evidence>
<dbReference type="Pfam" id="PF17872">
    <property type="entry name" value="AAA_lid_10"/>
    <property type="match status" value="1"/>
</dbReference>
<organism evidence="6">
    <name type="scientific">Trichuris suis</name>
    <name type="common">pig whipworm</name>
    <dbReference type="NCBI Taxonomy" id="68888"/>
    <lineage>
        <taxon>Eukaryota</taxon>
        <taxon>Metazoa</taxon>
        <taxon>Ecdysozoa</taxon>
        <taxon>Nematoda</taxon>
        <taxon>Enoplea</taxon>
        <taxon>Dorylaimia</taxon>
        <taxon>Trichinellida</taxon>
        <taxon>Trichuridae</taxon>
        <taxon>Trichuris</taxon>
    </lineage>
</organism>
<evidence type="ECO:0000256" key="3">
    <source>
        <dbReference type="ARBA" id="ARBA00023242"/>
    </source>
</evidence>
<dbReference type="InterPro" id="IPR050311">
    <property type="entry name" value="ORC1/CDC6"/>
</dbReference>
<comment type="subcellular location">
    <subcellularLocation>
        <location evidence="1 4">Nucleus</location>
    </subcellularLocation>
</comment>
<dbReference type="Gene3D" id="1.10.8.60">
    <property type="match status" value="1"/>
</dbReference>
<keyword evidence="2 4" id="KW-0238">DNA-binding</keyword>
<dbReference type="InterPro" id="IPR041083">
    <property type="entry name" value="AAA_lid_10"/>
</dbReference>
<dbReference type="SUPFAM" id="SSF52540">
    <property type="entry name" value="P-loop containing nucleoside triphosphate hydrolases"/>
    <property type="match status" value="1"/>
</dbReference>
<keyword evidence="4" id="KW-0067">ATP-binding</keyword>
<feature type="domain" description="AAA lid" evidence="5">
    <location>
        <begin position="60"/>
        <end position="98"/>
    </location>
</feature>
<dbReference type="GO" id="GO:0005524">
    <property type="term" value="F:ATP binding"/>
    <property type="evidence" value="ECO:0007669"/>
    <property type="project" value="UniProtKB-KW"/>
</dbReference>
<evidence type="ECO:0000259" key="5">
    <source>
        <dbReference type="Pfam" id="PF17872"/>
    </source>
</evidence>
<keyword evidence="4" id="KW-0235">DNA replication</keyword>
<gene>
    <name evidence="6" type="ORF">M514_16259</name>
</gene>
<evidence type="ECO:0000313" key="6">
    <source>
        <dbReference type="EMBL" id="KFD71739.1"/>
    </source>
</evidence>
<sequence length="161" mass="17970">MLFHGKKLFNCRQLGASYRCEKLLLSSNDFDTGITRLCFQPYTHIEIKKILEQRLAGSTLISSDALQLVSRKVASVSGDLRRGLEICRLAVDIAKEQAADQSTNGQRSNAPQQFPKLGIAHVNAALKHMAGNLVIPSCHFLRQAIKEVQQKHIYNFSSHPL</sequence>
<dbReference type="PANTHER" id="PTHR10763">
    <property type="entry name" value="CELL DIVISION CONTROL PROTEIN 6-RELATED"/>
    <property type="match status" value="1"/>
</dbReference>
<name>A0A085NQJ3_9BILA</name>
<proteinExistence type="inferred from homology"/>